<evidence type="ECO:0000313" key="3">
    <source>
        <dbReference type="EMBL" id="CAA7053374.1"/>
    </source>
</evidence>
<dbReference type="Proteomes" id="UP000467841">
    <property type="component" value="Unassembled WGS sequence"/>
</dbReference>
<proteinExistence type="predicted"/>
<comment type="caution">
    <text evidence="3">The sequence shown here is derived from an EMBL/GenBank/DDBJ whole genome shotgun (WGS) entry which is preliminary data.</text>
</comment>
<dbReference type="EMBL" id="CACVBM020001529">
    <property type="protein sequence ID" value="CAA7053374.1"/>
    <property type="molecule type" value="Genomic_DNA"/>
</dbReference>
<sequence>MGMRITKDLVFSSGLLWIYGCDGGDLRRSLFWKEYGDNGSIWVDLDWDFGDLVYQRLQWDLVDPCSQERKGSSQEYGFISFRRFALRVERGYLQRRNEIPDLVRLILETSGSLWNIEPREVMGMDTNPGEPVCLKVVNTDYGISKNHGIDLFDNLIVRKIQRRFSVVKAIYWRDRWVFSRHSHLIISLVVIFISLLFSTLEVVMSQASLIKSGGSNKGKETLRPRLRVTLPDFDDSELIKGYSKTLIGRCVNPKKQDVQSLIFIFPRIWKIENRVTGADLGLGRFQFDFDEEEDIIEVLKMEP</sequence>
<keyword evidence="1" id="KW-0812">Transmembrane</keyword>
<evidence type="ECO:0000256" key="1">
    <source>
        <dbReference type="SAM" id="Phobius"/>
    </source>
</evidence>
<keyword evidence="4" id="KW-1185">Reference proteome</keyword>
<evidence type="ECO:0000259" key="2">
    <source>
        <dbReference type="Pfam" id="PF14111"/>
    </source>
</evidence>
<dbReference type="InterPro" id="IPR025558">
    <property type="entry name" value="DUF4283"/>
</dbReference>
<protein>
    <recommendedName>
        <fullName evidence="2">DUF4283 domain-containing protein</fullName>
    </recommendedName>
</protein>
<name>A0A6D2KW77_9BRAS</name>
<dbReference type="AlphaFoldDB" id="A0A6D2KW77"/>
<feature type="transmembrane region" description="Helical" evidence="1">
    <location>
        <begin position="184"/>
        <end position="203"/>
    </location>
</feature>
<dbReference type="PROSITE" id="PS51257">
    <property type="entry name" value="PROKAR_LIPOPROTEIN"/>
    <property type="match status" value="1"/>
</dbReference>
<reference evidence="3" key="1">
    <citation type="submission" date="2020-01" db="EMBL/GenBank/DDBJ databases">
        <authorList>
            <person name="Mishra B."/>
        </authorList>
    </citation>
    <scope>NUCLEOTIDE SEQUENCE [LARGE SCALE GENOMIC DNA]</scope>
</reference>
<dbReference type="Pfam" id="PF14111">
    <property type="entry name" value="DUF4283"/>
    <property type="match status" value="1"/>
</dbReference>
<gene>
    <name evidence="3" type="ORF">MERR_LOCUS40610</name>
</gene>
<evidence type="ECO:0000313" key="4">
    <source>
        <dbReference type="Proteomes" id="UP000467841"/>
    </source>
</evidence>
<accession>A0A6D2KW77</accession>
<dbReference type="OrthoDB" id="1108458at2759"/>
<feature type="domain" description="DUF4283" evidence="2">
    <location>
        <begin position="244"/>
        <end position="303"/>
    </location>
</feature>
<keyword evidence="1" id="KW-1133">Transmembrane helix</keyword>
<keyword evidence="1" id="KW-0472">Membrane</keyword>
<organism evidence="3 4">
    <name type="scientific">Microthlaspi erraticum</name>
    <dbReference type="NCBI Taxonomy" id="1685480"/>
    <lineage>
        <taxon>Eukaryota</taxon>
        <taxon>Viridiplantae</taxon>
        <taxon>Streptophyta</taxon>
        <taxon>Embryophyta</taxon>
        <taxon>Tracheophyta</taxon>
        <taxon>Spermatophyta</taxon>
        <taxon>Magnoliopsida</taxon>
        <taxon>eudicotyledons</taxon>
        <taxon>Gunneridae</taxon>
        <taxon>Pentapetalae</taxon>
        <taxon>rosids</taxon>
        <taxon>malvids</taxon>
        <taxon>Brassicales</taxon>
        <taxon>Brassicaceae</taxon>
        <taxon>Coluteocarpeae</taxon>
        <taxon>Microthlaspi</taxon>
    </lineage>
</organism>